<reference evidence="1 2" key="1">
    <citation type="submission" date="2024-09" db="EMBL/GenBank/DDBJ databases">
        <title>Chromosome-scale assembly of Riccia sorocarpa.</title>
        <authorList>
            <person name="Paukszto L."/>
        </authorList>
    </citation>
    <scope>NUCLEOTIDE SEQUENCE [LARGE SCALE GENOMIC DNA]</scope>
    <source>
        <strain evidence="1">LP-2024</strain>
        <tissue evidence="1">Aerial parts of the thallus</tissue>
    </source>
</reference>
<gene>
    <name evidence="1" type="ORF">R1sor_006354</name>
</gene>
<accession>A0ABD3HM62</accession>
<evidence type="ECO:0000313" key="1">
    <source>
        <dbReference type="EMBL" id="KAL3692703.1"/>
    </source>
</evidence>
<name>A0ABD3HM62_9MARC</name>
<keyword evidence="2" id="KW-1185">Reference proteome</keyword>
<proteinExistence type="predicted"/>
<dbReference type="PANTHER" id="PTHR33386:SF5">
    <property type="entry name" value="OS02G0740600 PROTEIN"/>
    <property type="match status" value="1"/>
</dbReference>
<sequence>MAEYHVLIRNDQSGVQTERVKWFGGKWVSERVIVADSLSMASRENGSDGLGWADQWDYKLNDDKSNQLAVSGQKPTKKEKLAEMSKKMKVAASTGFAKAKVVASAGAQKAKTGSAAGVRWMKEQYEKRKSSK</sequence>
<dbReference type="AlphaFoldDB" id="A0ABD3HM62"/>
<comment type="caution">
    <text evidence="1">The sequence shown here is derived from an EMBL/GenBank/DDBJ whole genome shotgun (WGS) entry which is preliminary data.</text>
</comment>
<dbReference type="EMBL" id="JBJQOH010000003">
    <property type="protein sequence ID" value="KAL3692703.1"/>
    <property type="molecule type" value="Genomic_DNA"/>
</dbReference>
<organism evidence="1 2">
    <name type="scientific">Riccia sorocarpa</name>
    <dbReference type="NCBI Taxonomy" id="122646"/>
    <lineage>
        <taxon>Eukaryota</taxon>
        <taxon>Viridiplantae</taxon>
        <taxon>Streptophyta</taxon>
        <taxon>Embryophyta</taxon>
        <taxon>Marchantiophyta</taxon>
        <taxon>Marchantiopsida</taxon>
        <taxon>Marchantiidae</taxon>
        <taxon>Marchantiales</taxon>
        <taxon>Ricciaceae</taxon>
        <taxon>Riccia</taxon>
    </lineage>
</organism>
<dbReference type="PANTHER" id="PTHR33386">
    <property type="entry name" value="OS02G0740600 PROTEIN"/>
    <property type="match status" value="1"/>
</dbReference>
<protein>
    <submittedName>
        <fullName evidence="1">Uncharacterized protein</fullName>
    </submittedName>
</protein>
<dbReference type="Proteomes" id="UP001633002">
    <property type="component" value="Unassembled WGS sequence"/>
</dbReference>
<evidence type="ECO:0000313" key="2">
    <source>
        <dbReference type="Proteomes" id="UP001633002"/>
    </source>
</evidence>